<proteinExistence type="predicted"/>
<evidence type="ECO:0000313" key="3">
    <source>
        <dbReference type="EMBL" id="MBO1926893.1"/>
    </source>
</evidence>
<evidence type="ECO:0000313" key="4">
    <source>
        <dbReference type="Proteomes" id="UP000664835"/>
    </source>
</evidence>
<dbReference type="RefSeq" id="WP_208148342.1">
    <property type="nucleotide sequence ID" value="NZ_JAGETV010000006.1"/>
</dbReference>
<evidence type="ECO:0000256" key="1">
    <source>
        <dbReference type="SAM" id="SignalP"/>
    </source>
</evidence>
<keyword evidence="4" id="KW-1185">Reference proteome</keyword>
<comment type="caution">
    <text evidence="3">The sequence shown here is derived from an EMBL/GenBank/DDBJ whole genome shotgun (WGS) entry which is preliminary data.</text>
</comment>
<sequence length="183" mass="20425">MRFLKVLLAALAMILLPQQMVLASLDKDAKIQLDNSVLGLLPERSSATASWLFIDVYRATLFAPSNRSANELLDAQTPLKLKLCYLHKISKDEFIEAASEALPDKLSPALQQAVDGLHSAYQNVQPDDCYQLSYTLQQGVVLSFNSRPVFQSKAAGFKQLYFGIWLGEKPLSDSVKEQLFEPF</sequence>
<protein>
    <submittedName>
        <fullName evidence="3">Chalcone isomerase family protein</fullName>
    </submittedName>
</protein>
<feature type="signal peptide" evidence="1">
    <location>
        <begin position="1"/>
        <end position="23"/>
    </location>
</feature>
<organism evidence="3 4">
    <name type="scientific">Thiomicrorhabdus marina</name>
    <dbReference type="NCBI Taxonomy" id="2818442"/>
    <lineage>
        <taxon>Bacteria</taxon>
        <taxon>Pseudomonadati</taxon>
        <taxon>Pseudomonadota</taxon>
        <taxon>Gammaproteobacteria</taxon>
        <taxon>Thiotrichales</taxon>
        <taxon>Piscirickettsiaceae</taxon>
        <taxon>Thiomicrorhabdus</taxon>
    </lineage>
</organism>
<gene>
    <name evidence="3" type="ORF">J3998_04830</name>
</gene>
<dbReference type="GO" id="GO:0016853">
    <property type="term" value="F:isomerase activity"/>
    <property type="evidence" value="ECO:0007669"/>
    <property type="project" value="UniProtKB-KW"/>
</dbReference>
<accession>A0ABS3Q3H7</accession>
<dbReference type="Pfam" id="PF16036">
    <property type="entry name" value="Chalcone_3"/>
    <property type="match status" value="1"/>
</dbReference>
<dbReference type="EMBL" id="JAGETV010000006">
    <property type="protein sequence ID" value="MBO1926893.1"/>
    <property type="molecule type" value="Genomic_DNA"/>
</dbReference>
<evidence type="ECO:0000259" key="2">
    <source>
        <dbReference type="Pfam" id="PF16036"/>
    </source>
</evidence>
<feature type="domain" description="Chalcone isomerase" evidence="2">
    <location>
        <begin position="46"/>
        <end position="179"/>
    </location>
</feature>
<dbReference type="InterPro" id="IPR016087">
    <property type="entry name" value="Chalcone_isomerase"/>
</dbReference>
<keyword evidence="1" id="KW-0732">Signal</keyword>
<keyword evidence="3" id="KW-0413">Isomerase</keyword>
<dbReference type="Proteomes" id="UP000664835">
    <property type="component" value="Unassembled WGS sequence"/>
</dbReference>
<reference evidence="3 4" key="1">
    <citation type="submission" date="2021-03" db="EMBL/GenBank/DDBJ databases">
        <title>Thiomicrorhabdus sp.nov.,novel sulfur-oxidizing bacteria isolated from coastal sediment.</title>
        <authorList>
            <person name="Liu X."/>
        </authorList>
    </citation>
    <scope>NUCLEOTIDE SEQUENCE [LARGE SCALE GENOMIC DNA]</scope>
    <source>
        <strain evidence="3 4">6S2-11</strain>
    </source>
</reference>
<name>A0ABS3Q3H7_9GAMM</name>
<feature type="chain" id="PRO_5046857898" evidence="1">
    <location>
        <begin position="24"/>
        <end position="183"/>
    </location>
</feature>